<evidence type="ECO:0000256" key="1">
    <source>
        <dbReference type="ARBA" id="ARBA00022676"/>
    </source>
</evidence>
<dbReference type="PANTHER" id="PTHR34136">
    <property type="match status" value="1"/>
</dbReference>
<dbReference type="PANTHER" id="PTHR34136:SF1">
    <property type="entry name" value="UDP-N-ACETYL-D-MANNOSAMINURONIC ACID TRANSFERASE"/>
    <property type="match status" value="1"/>
</dbReference>
<keyword evidence="1" id="KW-0328">Glycosyltransferase</keyword>
<gene>
    <name evidence="3" type="ORF">METZ01_LOCUS497786</name>
</gene>
<keyword evidence="2" id="KW-0808">Transferase</keyword>
<evidence type="ECO:0000313" key="3">
    <source>
        <dbReference type="EMBL" id="SVE44932.1"/>
    </source>
</evidence>
<name>A0A383DKD8_9ZZZZ</name>
<dbReference type="AlphaFoldDB" id="A0A383DKD8"/>
<protein>
    <submittedName>
        <fullName evidence="3">Uncharacterized protein</fullName>
    </submittedName>
</protein>
<organism evidence="3">
    <name type="scientific">marine metagenome</name>
    <dbReference type="NCBI Taxonomy" id="408172"/>
    <lineage>
        <taxon>unclassified sequences</taxon>
        <taxon>metagenomes</taxon>
        <taxon>ecological metagenomes</taxon>
    </lineage>
</organism>
<evidence type="ECO:0000256" key="2">
    <source>
        <dbReference type="ARBA" id="ARBA00022679"/>
    </source>
</evidence>
<dbReference type="GO" id="GO:0016758">
    <property type="term" value="F:hexosyltransferase activity"/>
    <property type="evidence" value="ECO:0007669"/>
    <property type="project" value="TreeGrafter"/>
</dbReference>
<dbReference type="InterPro" id="IPR004629">
    <property type="entry name" value="WecG_TagA_CpsF"/>
</dbReference>
<sequence length="107" mass="12220">MKTRILSSYLDSTTYEQTYASMMNFLSESKMPGYITVINAHTVVESVLNPDFGKIINEGFMALPDGRPLSVIARWKGDQNMARVFGPTLMEKILDWGQKKQIRHFCI</sequence>
<accession>A0A383DKD8</accession>
<dbReference type="EMBL" id="UINC01218065">
    <property type="protein sequence ID" value="SVE44932.1"/>
    <property type="molecule type" value="Genomic_DNA"/>
</dbReference>
<proteinExistence type="predicted"/>
<reference evidence="3" key="1">
    <citation type="submission" date="2018-05" db="EMBL/GenBank/DDBJ databases">
        <authorList>
            <person name="Lanie J.A."/>
            <person name="Ng W.-L."/>
            <person name="Kazmierczak K.M."/>
            <person name="Andrzejewski T.M."/>
            <person name="Davidsen T.M."/>
            <person name="Wayne K.J."/>
            <person name="Tettelin H."/>
            <person name="Glass J.I."/>
            <person name="Rusch D."/>
            <person name="Podicherti R."/>
            <person name="Tsui H.-C.T."/>
            <person name="Winkler M.E."/>
        </authorList>
    </citation>
    <scope>NUCLEOTIDE SEQUENCE</scope>
</reference>